<feature type="compositionally biased region" description="Acidic residues" evidence="1">
    <location>
        <begin position="18"/>
        <end position="27"/>
    </location>
</feature>
<gene>
    <name evidence="2" type="ORF">GCM10010102_14500</name>
</gene>
<dbReference type="EMBL" id="BMPT01000004">
    <property type="protein sequence ID" value="GGM19984.1"/>
    <property type="molecule type" value="Genomic_DNA"/>
</dbReference>
<sequence length="305" mass="32500">MPGGRVAPGRAAGALVPDPEEVGEAVGEEPSSARRPHQVAVGGRVDRPEPGRVAVEGAGHQVAGHCRGHRAVAGALAVQHDRRLGAPGQQCGVGDHEVDRHRDVRRLFLPGRALDQRVRHELAGRALLGARAPGRLGRAAQRRVHLDTLREGQERRHPGHGVGRRTDRDSPPGRGACRPLHERGGVELVGARPDQPDEPAGAHAVQGHRVGAQVGVDPRAVLRREARGLLDEDQCAFLRQQPGSQRREGVWHLLVPDVGGAEQGPGPVRRHTHRPGRLLDRARCGIALGRPHGDGDLPAGPVVVL</sequence>
<evidence type="ECO:0000256" key="1">
    <source>
        <dbReference type="SAM" id="MobiDB-lite"/>
    </source>
</evidence>
<feature type="region of interest" description="Disordered" evidence="1">
    <location>
        <begin position="150"/>
        <end position="180"/>
    </location>
</feature>
<comment type="caution">
    <text evidence="2">The sequence shown here is derived from an EMBL/GenBank/DDBJ whole genome shotgun (WGS) entry which is preliminary data.</text>
</comment>
<keyword evidence="3" id="KW-1185">Reference proteome</keyword>
<reference evidence="2" key="2">
    <citation type="submission" date="2020-09" db="EMBL/GenBank/DDBJ databases">
        <authorList>
            <person name="Sun Q."/>
            <person name="Ohkuma M."/>
        </authorList>
    </citation>
    <scope>NUCLEOTIDE SEQUENCE</scope>
    <source>
        <strain evidence="2">JCM 3051</strain>
    </source>
</reference>
<feature type="compositionally biased region" description="Low complexity" evidence="1">
    <location>
        <begin position="1"/>
        <end position="14"/>
    </location>
</feature>
<dbReference type="Proteomes" id="UP000655589">
    <property type="component" value="Unassembled WGS sequence"/>
</dbReference>
<proteinExistence type="predicted"/>
<name>A0A8H9GFJ3_9MICO</name>
<feature type="region of interest" description="Disordered" evidence="1">
    <location>
        <begin position="1"/>
        <end position="50"/>
    </location>
</feature>
<organism evidence="2 3">
    <name type="scientific">Promicromonospora citrea</name>
    <dbReference type="NCBI Taxonomy" id="43677"/>
    <lineage>
        <taxon>Bacteria</taxon>
        <taxon>Bacillati</taxon>
        <taxon>Actinomycetota</taxon>
        <taxon>Actinomycetes</taxon>
        <taxon>Micrococcales</taxon>
        <taxon>Promicromonosporaceae</taxon>
        <taxon>Promicromonospora</taxon>
    </lineage>
</organism>
<evidence type="ECO:0000313" key="3">
    <source>
        <dbReference type="Proteomes" id="UP000655589"/>
    </source>
</evidence>
<protein>
    <submittedName>
        <fullName evidence="2">Uncharacterized protein</fullName>
    </submittedName>
</protein>
<evidence type="ECO:0000313" key="2">
    <source>
        <dbReference type="EMBL" id="GGM19984.1"/>
    </source>
</evidence>
<accession>A0A8H9GFJ3</accession>
<reference evidence="2" key="1">
    <citation type="journal article" date="2014" name="Int. J. Syst. Evol. Microbiol.">
        <title>Complete genome sequence of Corynebacterium casei LMG S-19264T (=DSM 44701T), isolated from a smear-ripened cheese.</title>
        <authorList>
            <consortium name="US DOE Joint Genome Institute (JGI-PGF)"/>
            <person name="Walter F."/>
            <person name="Albersmeier A."/>
            <person name="Kalinowski J."/>
            <person name="Ruckert C."/>
        </authorList>
    </citation>
    <scope>NUCLEOTIDE SEQUENCE</scope>
    <source>
        <strain evidence="2">JCM 3051</strain>
    </source>
</reference>
<dbReference type="AlphaFoldDB" id="A0A8H9GFJ3"/>